<reference evidence="1" key="1">
    <citation type="submission" date="2021-06" db="EMBL/GenBank/DDBJ databases">
        <title>Sequencing of actinobacteria type strains.</title>
        <authorList>
            <person name="Nguyen G.-S."/>
            <person name="Wentzel A."/>
        </authorList>
    </citation>
    <scope>NUCLEOTIDE SEQUENCE</scope>
    <source>
        <strain evidence="1">P38-E01</strain>
    </source>
</reference>
<dbReference type="AlphaFoldDB" id="A0A949N4W7"/>
<organism evidence="1 2">
    <name type="scientific">Streptomyces tardus</name>
    <dbReference type="NCBI Taxonomy" id="2780544"/>
    <lineage>
        <taxon>Bacteria</taxon>
        <taxon>Bacillati</taxon>
        <taxon>Actinomycetota</taxon>
        <taxon>Actinomycetes</taxon>
        <taxon>Kitasatosporales</taxon>
        <taxon>Streptomycetaceae</taxon>
        <taxon>Streptomyces</taxon>
    </lineage>
</organism>
<name>A0A949N4W7_9ACTN</name>
<proteinExistence type="predicted"/>
<keyword evidence="2" id="KW-1185">Reference proteome</keyword>
<dbReference type="RefSeq" id="WP_211041900.1">
    <property type="nucleotide sequence ID" value="NZ_JAELVF020000001.1"/>
</dbReference>
<gene>
    <name evidence="1" type="ORF">JGS22_012190</name>
</gene>
<dbReference type="EMBL" id="JAELVF020000001">
    <property type="protein sequence ID" value="MBU7598354.1"/>
    <property type="molecule type" value="Genomic_DNA"/>
</dbReference>
<dbReference type="Proteomes" id="UP000694501">
    <property type="component" value="Unassembled WGS sequence"/>
</dbReference>
<evidence type="ECO:0000313" key="2">
    <source>
        <dbReference type="Proteomes" id="UP000694501"/>
    </source>
</evidence>
<sequence length="60" mass="6560">MTGLEPVSASGRPPAPCPECTRWRAERARARAAGDRTRAADCVVLLRRHQAAVHLRVVGR</sequence>
<accession>A0A949N4W7</accession>
<comment type="caution">
    <text evidence="1">The sequence shown here is derived from an EMBL/GenBank/DDBJ whole genome shotgun (WGS) entry which is preliminary data.</text>
</comment>
<protein>
    <submittedName>
        <fullName evidence="1">Uncharacterized protein</fullName>
    </submittedName>
</protein>
<evidence type="ECO:0000313" key="1">
    <source>
        <dbReference type="EMBL" id="MBU7598354.1"/>
    </source>
</evidence>